<proteinExistence type="predicted"/>
<gene>
    <name evidence="2" type="ORF">GCM10023081_40310</name>
</gene>
<dbReference type="Proteomes" id="UP001500752">
    <property type="component" value="Unassembled WGS sequence"/>
</dbReference>
<protein>
    <submittedName>
        <fullName evidence="2">Uncharacterized protein</fullName>
    </submittedName>
</protein>
<evidence type="ECO:0000256" key="1">
    <source>
        <dbReference type="SAM" id="MobiDB-lite"/>
    </source>
</evidence>
<feature type="region of interest" description="Disordered" evidence="1">
    <location>
        <begin position="1"/>
        <end position="35"/>
    </location>
</feature>
<sequence>MCASGSTAASPNVMPTLQPAPQVRRRPAGRVFSGPSGHLPVGSWTRWHSATWLAPAGEARGRILTPAGAWTKTPKTDSRPPRKKRFHEWLDGSFVSRVPGLVFERLGK</sequence>
<evidence type="ECO:0000313" key="2">
    <source>
        <dbReference type="EMBL" id="GAA3699381.1"/>
    </source>
</evidence>
<feature type="compositionally biased region" description="Polar residues" evidence="1">
    <location>
        <begin position="1"/>
        <end position="15"/>
    </location>
</feature>
<organism evidence="2 3">
    <name type="scientific">Arthrobacter ginkgonis</name>
    <dbReference type="NCBI Taxonomy" id="1630594"/>
    <lineage>
        <taxon>Bacteria</taxon>
        <taxon>Bacillati</taxon>
        <taxon>Actinomycetota</taxon>
        <taxon>Actinomycetes</taxon>
        <taxon>Micrococcales</taxon>
        <taxon>Micrococcaceae</taxon>
        <taxon>Arthrobacter</taxon>
    </lineage>
</organism>
<name>A0ABP7D7H0_9MICC</name>
<keyword evidence="3" id="KW-1185">Reference proteome</keyword>
<reference evidence="3" key="1">
    <citation type="journal article" date="2019" name="Int. J. Syst. Evol. Microbiol.">
        <title>The Global Catalogue of Microorganisms (GCM) 10K type strain sequencing project: providing services to taxonomists for standard genome sequencing and annotation.</title>
        <authorList>
            <consortium name="The Broad Institute Genomics Platform"/>
            <consortium name="The Broad Institute Genome Sequencing Center for Infectious Disease"/>
            <person name="Wu L."/>
            <person name="Ma J."/>
        </authorList>
    </citation>
    <scope>NUCLEOTIDE SEQUENCE [LARGE SCALE GENOMIC DNA]</scope>
    <source>
        <strain evidence="3">JCM 30742</strain>
    </source>
</reference>
<evidence type="ECO:0000313" key="3">
    <source>
        <dbReference type="Proteomes" id="UP001500752"/>
    </source>
</evidence>
<dbReference type="EMBL" id="BAABEO010000026">
    <property type="protein sequence ID" value="GAA3699381.1"/>
    <property type="molecule type" value="Genomic_DNA"/>
</dbReference>
<comment type="caution">
    <text evidence="2">The sequence shown here is derived from an EMBL/GenBank/DDBJ whole genome shotgun (WGS) entry which is preliminary data.</text>
</comment>
<accession>A0ABP7D7H0</accession>